<reference evidence="2 3" key="1">
    <citation type="journal article" date="2023" name="bioRxiv">
        <title>High-quality genome assemblies of four members of thePodospora anserinaspecies complex.</title>
        <authorList>
            <person name="Ament-Velasquez S.L."/>
            <person name="Vogan A.A."/>
            <person name="Wallerman O."/>
            <person name="Hartmann F."/>
            <person name="Gautier V."/>
            <person name="Silar P."/>
            <person name="Giraud T."/>
            <person name="Johannesson H."/>
        </authorList>
    </citation>
    <scope>NUCLEOTIDE SEQUENCE [LARGE SCALE GENOMIC DNA]</scope>
    <source>
        <strain evidence="2 3">CBS 112042</strain>
    </source>
</reference>
<organism evidence="2 3">
    <name type="scientific">Podospora bellae-mahoneyi</name>
    <dbReference type="NCBI Taxonomy" id="2093777"/>
    <lineage>
        <taxon>Eukaryota</taxon>
        <taxon>Fungi</taxon>
        <taxon>Dikarya</taxon>
        <taxon>Ascomycota</taxon>
        <taxon>Pezizomycotina</taxon>
        <taxon>Sordariomycetes</taxon>
        <taxon>Sordariomycetidae</taxon>
        <taxon>Sordariales</taxon>
        <taxon>Podosporaceae</taxon>
        <taxon>Podospora</taxon>
    </lineage>
</organism>
<dbReference type="EMBL" id="JAFFGZ010000006">
    <property type="protein sequence ID" value="KAK4643339.1"/>
    <property type="molecule type" value="Genomic_DNA"/>
</dbReference>
<dbReference type="GeneID" id="87891895"/>
<gene>
    <name evidence="2" type="ORF">QC761_0066820</name>
</gene>
<accession>A0ABR0FHS4</accession>
<protein>
    <submittedName>
        <fullName evidence="2">Uncharacterized protein</fullName>
    </submittedName>
</protein>
<evidence type="ECO:0000313" key="2">
    <source>
        <dbReference type="EMBL" id="KAK4643339.1"/>
    </source>
</evidence>
<keyword evidence="3" id="KW-1185">Reference proteome</keyword>
<dbReference type="Proteomes" id="UP001322138">
    <property type="component" value="Unassembled WGS sequence"/>
</dbReference>
<feature type="region of interest" description="Disordered" evidence="1">
    <location>
        <begin position="1"/>
        <end position="23"/>
    </location>
</feature>
<proteinExistence type="predicted"/>
<sequence>MADRSPVSHTTRSSNHRARATPNIRYLTYLNSANQGLKEKAKKLNLPSAPPSIPPPAGDTHHPLLAATYHHHFSVS</sequence>
<evidence type="ECO:0000313" key="3">
    <source>
        <dbReference type="Proteomes" id="UP001322138"/>
    </source>
</evidence>
<dbReference type="RefSeq" id="XP_062732315.1">
    <property type="nucleotide sequence ID" value="XM_062872653.1"/>
</dbReference>
<name>A0ABR0FHS4_9PEZI</name>
<evidence type="ECO:0000256" key="1">
    <source>
        <dbReference type="SAM" id="MobiDB-lite"/>
    </source>
</evidence>
<comment type="caution">
    <text evidence="2">The sequence shown here is derived from an EMBL/GenBank/DDBJ whole genome shotgun (WGS) entry which is preliminary data.</text>
</comment>